<dbReference type="EMBL" id="JAKJXO020000001">
    <property type="protein sequence ID" value="KAL1613119.1"/>
    <property type="molecule type" value="Genomic_DNA"/>
</dbReference>
<reference evidence="2 3" key="1">
    <citation type="submission" date="2024-02" db="EMBL/GenBank/DDBJ databases">
        <title>De novo assembly and annotation of 12 fungi associated with fruit tree decline syndrome in Ontario, Canada.</title>
        <authorList>
            <person name="Sulman M."/>
            <person name="Ellouze W."/>
            <person name="Ilyukhin E."/>
        </authorList>
    </citation>
    <scope>NUCLEOTIDE SEQUENCE [LARGE SCALE GENOMIC DNA]</scope>
    <source>
        <strain evidence="2 3">M42-189</strain>
    </source>
</reference>
<sequence>MSRLKSTTEPMDQSNTIYDIRDKVDWDSVYDTLDSARQKYHGGDGSKGKIRNLRRKIADNISPGAEAAKIGAKVVPQDHIATPVLGAVEVLFEAVKTAASVRNEALTAFDGLVPIFSDVELFLGTFQGDTNIRNASIELTTTTLIAVEQAIGFFISNEIGRVVKAVFRGADYEKGLKDSLEMIQSKSRDLMQQALKSHMFEAHMTHIYSLETRKLQAQLDAKVSFVAQGTVAIADVAVQGFNAIEKLMNDHLKQKDDHLRQKDLELEAIRQEMIHLRVENVKLRSTSPVQSSMWLPPSQPTQGPIRSLFISQEALRNILDAYNVDVTDLAFVHDKKAQLPSRDRSRAEQITNTLLFRNWIVSASSAKLLIQWDTRLPKIVAEVSPLSVFCLTLVQALRTNTRFISTLWFCGQHTTMYGLGAPNVGQAMISSLLEQLLRQWRFDTELLHNEINVESLQNGEMDALTALLGFLVRQLPREVTLFFVIDGAVLYERDEALKVSSPVFFKLFELGCDARVMASMKLLITSTPGTHYVRGGFEEDDLILNVDSLPVLAVASEERMIRELEGGLY</sequence>
<comment type="caution">
    <text evidence="2">The sequence shown here is derived from an EMBL/GenBank/DDBJ whole genome shotgun (WGS) entry which is preliminary data.</text>
</comment>
<name>A0ABR3S8X4_9PLEO</name>
<keyword evidence="1" id="KW-0175">Coiled coil</keyword>
<protein>
    <submittedName>
        <fullName evidence="2">Uncharacterized protein</fullName>
    </submittedName>
</protein>
<dbReference type="PANTHER" id="PTHR40619:SF3">
    <property type="entry name" value="FUNGAL STAND N-TERMINAL GOODBYE DOMAIN-CONTAINING PROTEIN"/>
    <property type="match status" value="1"/>
</dbReference>
<evidence type="ECO:0000313" key="2">
    <source>
        <dbReference type="EMBL" id="KAL1613119.1"/>
    </source>
</evidence>
<organism evidence="2 3">
    <name type="scientific">Paraconiothyrium brasiliense</name>
    <dbReference type="NCBI Taxonomy" id="300254"/>
    <lineage>
        <taxon>Eukaryota</taxon>
        <taxon>Fungi</taxon>
        <taxon>Dikarya</taxon>
        <taxon>Ascomycota</taxon>
        <taxon>Pezizomycotina</taxon>
        <taxon>Dothideomycetes</taxon>
        <taxon>Pleosporomycetidae</taxon>
        <taxon>Pleosporales</taxon>
        <taxon>Massarineae</taxon>
        <taxon>Didymosphaeriaceae</taxon>
        <taxon>Paraconiothyrium</taxon>
    </lineage>
</organism>
<feature type="coiled-coil region" evidence="1">
    <location>
        <begin position="252"/>
        <end position="279"/>
    </location>
</feature>
<gene>
    <name evidence="2" type="ORF">SLS60_001351</name>
</gene>
<dbReference type="PANTHER" id="PTHR40619">
    <property type="entry name" value="FUNGAL STAND N-TERMINAL GOODBYE DOMAIN-CONTAINING PROTEIN"/>
    <property type="match status" value="1"/>
</dbReference>
<accession>A0ABR3S8X4</accession>
<keyword evidence="3" id="KW-1185">Reference proteome</keyword>
<dbReference type="Proteomes" id="UP001521785">
    <property type="component" value="Unassembled WGS sequence"/>
</dbReference>
<evidence type="ECO:0000313" key="3">
    <source>
        <dbReference type="Proteomes" id="UP001521785"/>
    </source>
</evidence>
<proteinExistence type="predicted"/>
<evidence type="ECO:0000256" key="1">
    <source>
        <dbReference type="SAM" id="Coils"/>
    </source>
</evidence>